<dbReference type="SMART" id="SM00225">
    <property type="entry name" value="BTB"/>
    <property type="match status" value="1"/>
</dbReference>
<dbReference type="Pfam" id="PF00651">
    <property type="entry name" value="BTB"/>
    <property type="match status" value="1"/>
</dbReference>
<dbReference type="CDD" id="cd18186">
    <property type="entry name" value="BTB_POZ_ZBTB_KLHL-like"/>
    <property type="match status" value="1"/>
</dbReference>
<dbReference type="PROSITE" id="PS50097">
    <property type="entry name" value="BTB"/>
    <property type="match status" value="1"/>
</dbReference>
<protein>
    <recommendedName>
        <fullName evidence="2">BTB domain-containing protein</fullName>
    </recommendedName>
</protein>
<dbReference type="EMBL" id="JAVHJL010000009">
    <property type="protein sequence ID" value="KAK6497845.1"/>
    <property type="molecule type" value="Genomic_DNA"/>
</dbReference>
<dbReference type="Proteomes" id="UP001370758">
    <property type="component" value="Unassembled WGS sequence"/>
</dbReference>
<dbReference type="SUPFAM" id="SSF54695">
    <property type="entry name" value="POZ domain"/>
    <property type="match status" value="1"/>
</dbReference>
<dbReference type="PANTHER" id="PTHR47843">
    <property type="entry name" value="BTB DOMAIN-CONTAINING PROTEIN-RELATED"/>
    <property type="match status" value="1"/>
</dbReference>
<feature type="compositionally biased region" description="Polar residues" evidence="1">
    <location>
        <begin position="1"/>
        <end position="16"/>
    </location>
</feature>
<comment type="caution">
    <text evidence="3">The sequence shown here is derived from an EMBL/GenBank/DDBJ whole genome shotgun (WGS) entry which is preliminary data.</text>
</comment>
<evidence type="ECO:0000313" key="3">
    <source>
        <dbReference type="EMBL" id="KAK6497845.1"/>
    </source>
</evidence>
<dbReference type="AlphaFoldDB" id="A0AAV9VYW7"/>
<feature type="region of interest" description="Disordered" evidence="1">
    <location>
        <begin position="1"/>
        <end position="28"/>
    </location>
</feature>
<evidence type="ECO:0000256" key="1">
    <source>
        <dbReference type="SAM" id="MobiDB-lite"/>
    </source>
</evidence>
<feature type="domain" description="BTB" evidence="2">
    <location>
        <begin position="52"/>
        <end position="121"/>
    </location>
</feature>
<accession>A0AAV9VYW7</accession>
<dbReference type="InterPro" id="IPR000210">
    <property type="entry name" value="BTB/POZ_dom"/>
</dbReference>
<keyword evidence="4" id="KW-1185">Reference proteome</keyword>
<reference evidence="3 4" key="1">
    <citation type="submission" date="2023-08" db="EMBL/GenBank/DDBJ databases">
        <authorList>
            <person name="Palmer J.M."/>
        </authorList>
    </citation>
    <scope>NUCLEOTIDE SEQUENCE [LARGE SCALE GENOMIC DNA]</scope>
    <source>
        <strain evidence="3 4">TWF481</strain>
    </source>
</reference>
<organism evidence="3 4">
    <name type="scientific">Arthrobotrys musiformis</name>
    <dbReference type="NCBI Taxonomy" id="47236"/>
    <lineage>
        <taxon>Eukaryota</taxon>
        <taxon>Fungi</taxon>
        <taxon>Dikarya</taxon>
        <taxon>Ascomycota</taxon>
        <taxon>Pezizomycotina</taxon>
        <taxon>Orbiliomycetes</taxon>
        <taxon>Orbiliales</taxon>
        <taxon>Orbiliaceae</taxon>
        <taxon>Arthrobotrys</taxon>
    </lineage>
</organism>
<proteinExistence type="predicted"/>
<gene>
    <name evidence="3" type="ORF">TWF481_012244</name>
</gene>
<evidence type="ECO:0000259" key="2">
    <source>
        <dbReference type="PROSITE" id="PS50097"/>
    </source>
</evidence>
<sequence length="282" mass="31253">MSSSQNKAEASPASSDSETEKRERGPVKRAKINIQCMEEGSLLSLLSNPRFSDVKVIVGEDRLQYDLHRAIICLQSTFFEAACKEGFIEGNTREIELPDIDPGAFEIVATWLYNGGFSIKGKLNTEKFCDLYKATDFLGIDSLKRAMMSGLAKSLQEDMQKKSSDSAPVERVVDNPLGLIYALTETAPCADWSLIRQVTDKVIPHCRLSGAWLRGLADSDPAEINGFFTAIMLDSYQEFISSMFCGSCTKSVRNSAGKCQSCRKSFNYHKREGPPQKPDKST</sequence>
<dbReference type="InterPro" id="IPR011333">
    <property type="entry name" value="SKP1/BTB/POZ_sf"/>
</dbReference>
<evidence type="ECO:0000313" key="4">
    <source>
        <dbReference type="Proteomes" id="UP001370758"/>
    </source>
</evidence>
<name>A0AAV9VYW7_9PEZI</name>
<dbReference type="Gene3D" id="3.30.710.10">
    <property type="entry name" value="Potassium Channel Kv1.1, Chain A"/>
    <property type="match status" value="1"/>
</dbReference>